<proteinExistence type="predicted"/>
<sequence length="56" mass="6523">MHHSKYHAQHHWLQQSVQPLGEKEFVIAVALFLHEMSRCHNSKICHSFSNVSSQLV</sequence>
<organism evidence="1 3">
    <name type="scientific">Rosa chinensis</name>
    <name type="common">China rose</name>
    <dbReference type="NCBI Taxonomy" id="74649"/>
    <lineage>
        <taxon>Eukaryota</taxon>
        <taxon>Viridiplantae</taxon>
        <taxon>Streptophyta</taxon>
        <taxon>Embryophyta</taxon>
        <taxon>Tracheophyta</taxon>
        <taxon>Spermatophyta</taxon>
        <taxon>Magnoliopsida</taxon>
        <taxon>eudicotyledons</taxon>
        <taxon>Gunneridae</taxon>
        <taxon>Pentapetalae</taxon>
        <taxon>rosids</taxon>
        <taxon>fabids</taxon>
        <taxon>Rosales</taxon>
        <taxon>Rosaceae</taxon>
        <taxon>Rosoideae</taxon>
        <taxon>Rosoideae incertae sedis</taxon>
        <taxon>Rosa</taxon>
    </lineage>
</organism>
<dbReference type="EMBL" id="PDCK01000039">
    <property type="protein sequence ID" value="PRQ60454.1"/>
    <property type="molecule type" value="Genomic_DNA"/>
</dbReference>
<dbReference type="Proteomes" id="UP000238479">
    <property type="component" value="Chromosome 1"/>
</dbReference>
<dbReference type="Gramene" id="PRQ60454">
    <property type="protein sequence ID" value="PRQ60454"/>
    <property type="gene ID" value="RchiOBHm_Chr1g0381381"/>
</dbReference>
<reference evidence="1 3" key="1">
    <citation type="journal article" date="2018" name="Nat. Genet.">
        <title>The Rosa genome provides new insights in the design of modern roses.</title>
        <authorList>
            <person name="Bendahmane M."/>
        </authorList>
    </citation>
    <scope>NUCLEOTIDE SEQUENCE [LARGE SCALE GENOMIC DNA]</scope>
    <source>
        <strain evidence="3">cv. Old Blush</strain>
    </source>
</reference>
<dbReference type="Gramene" id="PRQ37550">
    <property type="protein sequence ID" value="PRQ37550"/>
    <property type="gene ID" value="RchiOBHm_Chr4g0403831"/>
</dbReference>
<evidence type="ECO:0000313" key="3">
    <source>
        <dbReference type="Proteomes" id="UP000238479"/>
    </source>
</evidence>
<evidence type="ECO:0000313" key="2">
    <source>
        <dbReference type="EMBL" id="PRQ60454.1"/>
    </source>
</evidence>
<comment type="caution">
    <text evidence="1">The sequence shown here is derived from an EMBL/GenBank/DDBJ whole genome shotgun (WGS) entry which is preliminary data.</text>
</comment>
<dbReference type="Proteomes" id="UP000238479">
    <property type="component" value="Chromosome 4"/>
</dbReference>
<gene>
    <name evidence="2" type="ORF">RchiOBHm_Chr1g0381381</name>
    <name evidence="1" type="ORF">RchiOBHm_Chr4g0403831</name>
</gene>
<dbReference type="AlphaFoldDB" id="A0A2P6QTN9"/>
<keyword evidence="3" id="KW-1185">Reference proteome</keyword>
<protein>
    <submittedName>
        <fullName evidence="1">Uncharacterized protein</fullName>
    </submittedName>
</protein>
<evidence type="ECO:0000313" key="1">
    <source>
        <dbReference type="EMBL" id="PRQ37550.1"/>
    </source>
</evidence>
<accession>A0A2P6QTN9</accession>
<dbReference type="EMBL" id="PDCK01000042">
    <property type="protein sequence ID" value="PRQ37550.1"/>
    <property type="molecule type" value="Genomic_DNA"/>
</dbReference>
<name>A0A2P6QTN9_ROSCH</name>